<dbReference type="GO" id="GO:0020037">
    <property type="term" value="F:heme binding"/>
    <property type="evidence" value="ECO:0007669"/>
    <property type="project" value="InterPro"/>
</dbReference>
<keyword evidence="5 13" id="KW-0349">Heme</keyword>
<comment type="similarity">
    <text evidence="4">Belongs to the cytochrome P450 family.</text>
</comment>
<organism evidence="14 15">
    <name type="scientific">Cristinia sonorae</name>
    <dbReference type="NCBI Taxonomy" id="1940300"/>
    <lineage>
        <taxon>Eukaryota</taxon>
        <taxon>Fungi</taxon>
        <taxon>Dikarya</taxon>
        <taxon>Basidiomycota</taxon>
        <taxon>Agaricomycotina</taxon>
        <taxon>Agaricomycetes</taxon>
        <taxon>Agaricomycetidae</taxon>
        <taxon>Agaricales</taxon>
        <taxon>Pleurotineae</taxon>
        <taxon>Stephanosporaceae</taxon>
        <taxon>Cristinia</taxon>
    </lineage>
</organism>
<gene>
    <name evidence="14" type="ORF">BXZ70DRAFT_1025532</name>
</gene>
<evidence type="ECO:0000256" key="2">
    <source>
        <dbReference type="ARBA" id="ARBA00004370"/>
    </source>
</evidence>
<comment type="pathway">
    <text evidence="3">Secondary metabolite biosynthesis; terpenoid biosynthesis.</text>
</comment>
<accession>A0A8K0XPJ2</accession>
<dbReference type="InterPro" id="IPR036396">
    <property type="entry name" value="Cyt_P450_sf"/>
</dbReference>
<dbReference type="AlphaFoldDB" id="A0A8K0XPJ2"/>
<evidence type="ECO:0000256" key="9">
    <source>
        <dbReference type="ARBA" id="ARBA00023002"/>
    </source>
</evidence>
<keyword evidence="7 13" id="KW-0479">Metal-binding</keyword>
<dbReference type="Pfam" id="PF00067">
    <property type="entry name" value="p450"/>
    <property type="match status" value="1"/>
</dbReference>
<feature type="binding site" description="axial binding residue" evidence="13">
    <location>
        <position position="483"/>
    </location>
    <ligand>
        <name>heme</name>
        <dbReference type="ChEBI" id="CHEBI:30413"/>
    </ligand>
    <ligandPart>
        <name>Fe</name>
        <dbReference type="ChEBI" id="CHEBI:18248"/>
    </ligandPart>
</feature>
<dbReference type="InterPro" id="IPR050121">
    <property type="entry name" value="Cytochrome_P450_monoxygenase"/>
</dbReference>
<dbReference type="InterPro" id="IPR001128">
    <property type="entry name" value="Cyt_P450"/>
</dbReference>
<evidence type="ECO:0000313" key="15">
    <source>
        <dbReference type="Proteomes" id="UP000813824"/>
    </source>
</evidence>
<evidence type="ECO:0000256" key="13">
    <source>
        <dbReference type="PIRSR" id="PIRSR602401-1"/>
    </source>
</evidence>
<evidence type="ECO:0000256" key="1">
    <source>
        <dbReference type="ARBA" id="ARBA00001971"/>
    </source>
</evidence>
<keyword evidence="12" id="KW-0472">Membrane</keyword>
<evidence type="ECO:0000256" key="6">
    <source>
        <dbReference type="ARBA" id="ARBA00022692"/>
    </source>
</evidence>
<dbReference type="InterPro" id="IPR002401">
    <property type="entry name" value="Cyt_P450_E_grp-I"/>
</dbReference>
<reference evidence="14" key="1">
    <citation type="journal article" date="2021" name="New Phytol.">
        <title>Evolutionary innovations through gain and loss of genes in the ectomycorrhizal Boletales.</title>
        <authorList>
            <person name="Wu G."/>
            <person name="Miyauchi S."/>
            <person name="Morin E."/>
            <person name="Kuo A."/>
            <person name="Drula E."/>
            <person name="Varga T."/>
            <person name="Kohler A."/>
            <person name="Feng B."/>
            <person name="Cao Y."/>
            <person name="Lipzen A."/>
            <person name="Daum C."/>
            <person name="Hundley H."/>
            <person name="Pangilinan J."/>
            <person name="Johnson J."/>
            <person name="Barry K."/>
            <person name="LaButti K."/>
            <person name="Ng V."/>
            <person name="Ahrendt S."/>
            <person name="Min B."/>
            <person name="Choi I.G."/>
            <person name="Park H."/>
            <person name="Plett J.M."/>
            <person name="Magnuson J."/>
            <person name="Spatafora J.W."/>
            <person name="Nagy L.G."/>
            <person name="Henrissat B."/>
            <person name="Grigoriev I.V."/>
            <person name="Yang Z.L."/>
            <person name="Xu J."/>
            <person name="Martin F.M."/>
        </authorList>
    </citation>
    <scope>NUCLEOTIDE SEQUENCE</scope>
    <source>
        <strain evidence="14">KKN 215</strain>
    </source>
</reference>
<dbReference type="PANTHER" id="PTHR24305">
    <property type="entry name" value="CYTOCHROME P450"/>
    <property type="match status" value="1"/>
</dbReference>
<dbReference type="GO" id="GO:0004497">
    <property type="term" value="F:monooxygenase activity"/>
    <property type="evidence" value="ECO:0007669"/>
    <property type="project" value="UniProtKB-KW"/>
</dbReference>
<dbReference type="GO" id="GO:0016020">
    <property type="term" value="C:membrane"/>
    <property type="evidence" value="ECO:0007669"/>
    <property type="project" value="UniProtKB-SubCell"/>
</dbReference>
<comment type="caution">
    <text evidence="14">The sequence shown here is derived from an EMBL/GenBank/DDBJ whole genome shotgun (WGS) entry which is preliminary data.</text>
</comment>
<protein>
    <submittedName>
        <fullName evidence="14">Cytochrome P450</fullName>
    </submittedName>
</protein>
<proteinExistence type="inferred from homology"/>
<dbReference type="GO" id="GO:0005506">
    <property type="term" value="F:iron ion binding"/>
    <property type="evidence" value="ECO:0007669"/>
    <property type="project" value="InterPro"/>
</dbReference>
<evidence type="ECO:0000256" key="11">
    <source>
        <dbReference type="ARBA" id="ARBA00023033"/>
    </source>
</evidence>
<comment type="cofactor">
    <cofactor evidence="1 13">
        <name>heme</name>
        <dbReference type="ChEBI" id="CHEBI:30413"/>
    </cofactor>
</comment>
<dbReference type="SUPFAM" id="SSF48264">
    <property type="entry name" value="Cytochrome P450"/>
    <property type="match status" value="1"/>
</dbReference>
<dbReference type="CDD" id="cd11069">
    <property type="entry name" value="CYP_FUM15-like"/>
    <property type="match status" value="1"/>
</dbReference>
<evidence type="ECO:0000256" key="8">
    <source>
        <dbReference type="ARBA" id="ARBA00022989"/>
    </source>
</evidence>
<evidence type="ECO:0000256" key="7">
    <source>
        <dbReference type="ARBA" id="ARBA00022723"/>
    </source>
</evidence>
<dbReference type="EMBL" id="JAEVFJ010000017">
    <property type="protein sequence ID" value="KAH8100150.1"/>
    <property type="molecule type" value="Genomic_DNA"/>
</dbReference>
<keyword evidence="15" id="KW-1185">Reference proteome</keyword>
<dbReference type="Gene3D" id="1.10.630.10">
    <property type="entry name" value="Cytochrome P450"/>
    <property type="match status" value="1"/>
</dbReference>
<evidence type="ECO:0000256" key="10">
    <source>
        <dbReference type="ARBA" id="ARBA00023004"/>
    </source>
</evidence>
<dbReference type="PRINTS" id="PR00385">
    <property type="entry name" value="P450"/>
</dbReference>
<dbReference type="PRINTS" id="PR00463">
    <property type="entry name" value="EP450I"/>
</dbReference>
<keyword evidence="11" id="KW-0503">Monooxygenase</keyword>
<keyword evidence="10 13" id="KW-0408">Iron</keyword>
<evidence type="ECO:0000313" key="14">
    <source>
        <dbReference type="EMBL" id="KAH8100150.1"/>
    </source>
</evidence>
<evidence type="ECO:0000256" key="5">
    <source>
        <dbReference type="ARBA" id="ARBA00022617"/>
    </source>
</evidence>
<evidence type="ECO:0000256" key="4">
    <source>
        <dbReference type="ARBA" id="ARBA00010617"/>
    </source>
</evidence>
<evidence type="ECO:0000256" key="12">
    <source>
        <dbReference type="ARBA" id="ARBA00023136"/>
    </source>
</evidence>
<sequence>MTPIVQGAAICVFSIIAWQVLRKIFSRSSFDNVRGPPASSFWQGHYPDFFDRHSWNFHRSLSEKYGSVVALRGLFNKKMLYLHDPKAMHHICVKDQAVYEESSGFLTTTRIMFGDGLLSSNGDHHRRQRKMLNPVFSINHMRRMVPVFNTVSQRLKTAMTASLQKSPKGEIDISFWMSRMALELIGQAGLGYSFDPLVEDTPNAFAAALKSLPSALQPFQPFREIVPLIYNTFPHSFLERIVKALPFQSVQKAWKISNTMETVSKEILAGKRAAIAAGDEAVTAQVGEGRDLISILMNENSKTSEQERISDEELLGHMSVFTSAATDTTSSALTRTMYMLAEHPDVQAKLRKELQEAHADGRELSYDELVALPYMDAVCRETLRLHAPVPFMSRVARKDAILPLHTPIRGKDGQMIDEIAIPNGTLIYLDILGSNRDPLIWGEDAHEWKPERWLSPLPESVLEARIPGIYSHLMTFLAGGRACIGFKFSQLEMKVVLAMLVMNFSFELPKDKEIYWNFSGIVYPTVGSVDTKMQLPLQVSVVKQAA</sequence>
<dbReference type="Proteomes" id="UP000813824">
    <property type="component" value="Unassembled WGS sequence"/>
</dbReference>
<keyword evidence="9" id="KW-0560">Oxidoreductase</keyword>
<name>A0A8K0XPJ2_9AGAR</name>
<keyword evidence="8" id="KW-1133">Transmembrane helix</keyword>
<dbReference type="GO" id="GO:0016705">
    <property type="term" value="F:oxidoreductase activity, acting on paired donors, with incorporation or reduction of molecular oxygen"/>
    <property type="evidence" value="ECO:0007669"/>
    <property type="project" value="InterPro"/>
</dbReference>
<dbReference type="PANTHER" id="PTHR24305:SF166">
    <property type="entry name" value="CYTOCHROME P450 12A4, MITOCHONDRIAL-RELATED"/>
    <property type="match status" value="1"/>
</dbReference>
<keyword evidence="6" id="KW-0812">Transmembrane</keyword>
<comment type="subcellular location">
    <subcellularLocation>
        <location evidence="2">Membrane</location>
    </subcellularLocation>
</comment>
<dbReference type="OrthoDB" id="1470350at2759"/>
<evidence type="ECO:0000256" key="3">
    <source>
        <dbReference type="ARBA" id="ARBA00004721"/>
    </source>
</evidence>